<dbReference type="AlphaFoldDB" id="A0AAE1EQ58"/>
<reference evidence="1" key="1">
    <citation type="submission" date="2023-10" db="EMBL/GenBank/DDBJ databases">
        <title>Genome assemblies of two species of porcelain crab, Petrolisthes cinctipes and Petrolisthes manimaculis (Anomura: Porcellanidae).</title>
        <authorList>
            <person name="Angst P."/>
        </authorList>
    </citation>
    <scope>NUCLEOTIDE SEQUENCE</scope>
    <source>
        <strain evidence="1">PB745_01</strain>
        <tissue evidence="1">Gill</tissue>
    </source>
</reference>
<sequence length="93" mass="10078">MNGNEGNIGVIETSLKIGVIKLRFADLRTPHTTKDDDDSYDDSYDMSPVVEGSGVYLWSEATGAVKEPRMYLRDGPIAGLMQRGGGQVGCLIK</sequence>
<accession>A0AAE1EQ58</accession>
<dbReference type="Proteomes" id="UP001286313">
    <property type="component" value="Unassembled WGS sequence"/>
</dbReference>
<gene>
    <name evidence="1" type="ORF">Pcinc_034495</name>
</gene>
<keyword evidence="2" id="KW-1185">Reference proteome</keyword>
<organism evidence="1 2">
    <name type="scientific">Petrolisthes cinctipes</name>
    <name type="common">Flat porcelain crab</name>
    <dbReference type="NCBI Taxonomy" id="88211"/>
    <lineage>
        <taxon>Eukaryota</taxon>
        <taxon>Metazoa</taxon>
        <taxon>Ecdysozoa</taxon>
        <taxon>Arthropoda</taxon>
        <taxon>Crustacea</taxon>
        <taxon>Multicrustacea</taxon>
        <taxon>Malacostraca</taxon>
        <taxon>Eumalacostraca</taxon>
        <taxon>Eucarida</taxon>
        <taxon>Decapoda</taxon>
        <taxon>Pleocyemata</taxon>
        <taxon>Anomura</taxon>
        <taxon>Galatheoidea</taxon>
        <taxon>Porcellanidae</taxon>
        <taxon>Petrolisthes</taxon>
    </lineage>
</organism>
<dbReference type="EMBL" id="JAWQEG010005034">
    <property type="protein sequence ID" value="KAK3859393.1"/>
    <property type="molecule type" value="Genomic_DNA"/>
</dbReference>
<protein>
    <submittedName>
        <fullName evidence="1">Uncharacterized protein</fullName>
    </submittedName>
</protein>
<name>A0AAE1EQ58_PETCI</name>
<proteinExistence type="predicted"/>
<comment type="caution">
    <text evidence="1">The sequence shown here is derived from an EMBL/GenBank/DDBJ whole genome shotgun (WGS) entry which is preliminary data.</text>
</comment>
<evidence type="ECO:0000313" key="1">
    <source>
        <dbReference type="EMBL" id="KAK3859393.1"/>
    </source>
</evidence>
<evidence type="ECO:0000313" key="2">
    <source>
        <dbReference type="Proteomes" id="UP001286313"/>
    </source>
</evidence>